<proteinExistence type="predicted"/>
<dbReference type="PATRIC" id="fig|1379910.4.peg.1542"/>
<protein>
    <submittedName>
        <fullName evidence="1">Uncharacterized protein</fullName>
    </submittedName>
</protein>
<dbReference type="STRING" id="1379910.TH63_07050"/>
<evidence type="ECO:0000313" key="1">
    <source>
        <dbReference type="EMBL" id="AKQ47541.1"/>
    </source>
</evidence>
<dbReference type="PROSITE" id="PS51257">
    <property type="entry name" value="PROKAR_LIPOPROTEIN"/>
    <property type="match status" value="1"/>
</dbReference>
<accession>A0A0H4WAM4</accession>
<evidence type="ECO:0000313" key="2">
    <source>
        <dbReference type="Proteomes" id="UP000036458"/>
    </source>
</evidence>
<name>A0A0H4WAM4_9BACT</name>
<sequence>MYKILTFSTLCLLLSTGCARKDYFQKTALAGPIEQNRDAVWDSATVVAGRHYQRGFLHKLFWGKHYRQVWATPVSLPVLDMKKMHGGLSPEKLGGGFQTTSLTLESDEGKLYALRSVDKDPQDILPKGLRKTFLSNLLRDQTSAAHPYGAVVVSSLAAGAKIPHSHPRFVYVPKDVKGLKENTPEFEDKVFLLEEKFEGKEALTRNFGKAKNLIDSEEFLKNRFSQHSHLPDQLSFAKARLFDVFIGDWDRHEGQWQWAVYDTSAVTTYTPVPKDRDQAFFKFDDGLMPWLFSRRWAPVSKMKTFHAKVSSPRGYLKNARFIDARCLNEVTQEQWQQLARQLQHQLTDSLLTASVAQLPVPAYQLTGEEIKTKLAARRNQLPAIAQEMYLILAKNVLVAGTDEKEKFVVERQPNGDTRVMVLQVATKDKEKPLLVYDRLFKKAETKSVSLYGLADEDEFLISGKGQKGIKVNVYGGMGEDDVKDNSSVQGWARKTRVYDTKQGIEVEKSKETRLRKKRSVKVHAFDREGL</sequence>
<dbReference type="KEGG" id="ruf:TH63_07050"/>
<gene>
    <name evidence="1" type="ORF">TH63_07050</name>
</gene>
<reference evidence="1 2" key="1">
    <citation type="submission" date="2015-01" db="EMBL/GenBank/DDBJ databases">
        <title>Rufibacter sp./DG31D/ whole genome sequencing.</title>
        <authorList>
            <person name="Kim M.K."/>
            <person name="Srinivasan S."/>
            <person name="Lee J.-J."/>
        </authorList>
    </citation>
    <scope>NUCLEOTIDE SEQUENCE [LARGE SCALE GENOMIC DNA]</scope>
    <source>
        <strain evidence="1 2">DG31D</strain>
    </source>
</reference>
<dbReference type="Proteomes" id="UP000036458">
    <property type="component" value="Chromosome"/>
</dbReference>
<dbReference type="AlphaFoldDB" id="A0A0H4WAM4"/>
<dbReference type="EMBL" id="CP010777">
    <property type="protein sequence ID" value="AKQ47541.1"/>
    <property type="molecule type" value="Genomic_DNA"/>
</dbReference>
<organism evidence="1 2">
    <name type="scientific">Rufibacter radiotolerans</name>
    <dbReference type="NCBI Taxonomy" id="1379910"/>
    <lineage>
        <taxon>Bacteria</taxon>
        <taxon>Pseudomonadati</taxon>
        <taxon>Bacteroidota</taxon>
        <taxon>Cytophagia</taxon>
        <taxon>Cytophagales</taxon>
        <taxon>Hymenobacteraceae</taxon>
        <taxon>Rufibacter</taxon>
    </lineage>
</organism>
<keyword evidence="2" id="KW-1185">Reference proteome</keyword>